<sequence length="111" mass="13184">MSKRDTRRPKPVWVMLREFSFLEKEGKDRVTKSLILLWRFIPITQYGRKGMKEYYIVAFYGTSSLPDVCERPSSHSELQPAIIHFLKSLSSKMHATSIYFYVYMIKYSCDE</sequence>
<protein>
    <submittedName>
        <fullName evidence="1">Uncharacterized protein</fullName>
    </submittedName>
</protein>
<organism evidence="1 2">
    <name type="scientific">Salmonella enterica subsp. arizonae</name>
    <dbReference type="NCBI Taxonomy" id="59203"/>
    <lineage>
        <taxon>Bacteria</taxon>
        <taxon>Pseudomonadati</taxon>
        <taxon>Pseudomonadota</taxon>
        <taxon>Gammaproteobacteria</taxon>
        <taxon>Enterobacterales</taxon>
        <taxon>Enterobacteriaceae</taxon>
        <taxon>Salmonella</taxon>
    </lineage>
</organism>
<dbReference type="AlphaFoldDB" id="A0A379S8U9"/>
<evidence type="ECO:0000313" key="2">
    <source>
        <dbReference type="Proteomes" id="UP000254124"/>
    </source>
</evidence>
<accession>A0A379S8U9</accession>
<dbReference type="Proteomes" id="UP000254124">
    <property type="component" value="Unassembled WGS sequence"/>
</dbReference>
<gene>
    <name evidence="1" type="ORF">NCTC7295_04108</name>
</gene>
<dbReference type="EMBL" id="UGWZ01000001">
    <property type="protein sequence ID" value="SUG16395.1"/>
    <property type="molecule type" value="Genomic_DNA"/>
</dbReference>
<name>A0A379S8U9_SALER</name>
<proteinExistence type="predicted"/>
<evidence type="ECO:0000313" key="1">
    <source>
        <dbReference type="EMBL" id="SUG16395.1"/>
    </source>
</evidence>
<reference evidence="1 2" key="1">
    <citation type="submission" date="2018-06" db="EMBL/GenBank/DDBJ databases">
        <authorList>
            <consortium name="Pathogen Informatics"/>
            <person name="Doyle S."/>
        </authorList>
    </citation>
    <scope>NUCLEOTIDE SEQUENCE [LARGE SCALE GENOMIC DNA]</scope>
    <source>
        <strain evidence="1 2">NCTC7295</strain>
    </source>
</reference>